<evidence type="ECO:0000256" key="1">
    <source>
        <dbReference type="SAM" id="MobiDB-lite"/>
    </source>
</evidence>
<dbReference type="AlphaFoldDB" id="C1LGY4"/>
<feature type="compositionally biased region" description="Basic and acidic residues" evidence="1">
    <location>
        <begin position="51"/>
        <end position="62"/>
    </location>
</feature>
<feature type="compositionally biased region" description="Basic and acidic residues" evidence="1">
    <location>
        <begin position="7"/>
        <end position="30"/>
    </location>
</feature>
<dbReference type="EMBL" id="FN318233">
    <property type="protein sequence ID" value="CAX73962.1"/>
    <property type="molecule type" value="mRNA"/>
</dbReference>
<accession>C1LGY4</accession>
<protein>
    <submittedName>
        <fullName evidence="2">Uncharacterized protein</fullName>
    </submittedName>
</protein>
<proteinExistence type="evidence at transcript level"/>
<feature type="region of interest" description="Disordered" evidence="1">
    <location>
        <begin position="1"/>
        <end position="62"/>
    </location>
</feature>
<organism evidence="2">
    <name type="scientific">Schistosoma japonicum</name>
    <name type="common">Blood fluke</name>
    <dbReference type="NCBI Taxonomy" id="6182"/>
    <lineage>
        <taxon>Eukaryota</taxon>
        <taxon>Metazoa</taxon>
        <taxon>Spiralia</taxon>
        <taxon>Lophotrochozoa</taxon>
        <taxon>Platyhelminthes</taxon>
        <taxon>Trematoda</taxon>
        <taxon>Digenea</taxon>
        <taxon>Strigeidida</taxon>
        <taxon>Schistosomatoidea</taxon>
        <taxon>Schistosomatidae</taxon>
        <taxon>Schistosoma</taxon>
    </lineage>
</organism>
<feature type="region of interest" description="Disordered" evidence="1">
    <location>
        <begin position="96"/>
        <end position="136"/>
    </location>
</feature>
<name>C1LGY4_SCHJA</name>
<feature type="compositionally biased region" description="Polar residues" evidence="1">
    <location>
        <begin position="32"/>
        <end position="41"/>
    </location>
</feature>
<reference evidence="2" key="2">
    <citation type="submission" date="2009-03" db="EMBL/GenBank/DDBJ databases">
        <authorList>
            <person name="Gang L."/>
        </authorList>
    </citation>
    <scope>NUCLEOTIDE SEQUENCE</scope>
    <source>
        <strain evidence="2">Anhui</strain>
    </source>
</reference>
<sequence length="136" mass="15874">MSSYQGNERDRYENFRIRQDMRSGNSRDDYNDFNSSPTNEGSGREISIQNNRERTKNQRRDDSEAYYLQTTHDGDNMSGCCYQRDISKNLGPLVTYGVDDESQQGNAQDERHMTHLPTYANQSSGNLRQPDNNRRY</sequence>
<reference evidence="2" key="1">
    <citation type="journal article" date="2009" name="Nature">
        <title>The Schistosoma japonicum genome reveals features of host-parasite interplay.</title>
        <authorList>
            <person name="Liu F."/>
            <person name="Zhou Y."/>
            <person name="Wang Z.Q."/>
            <person name="Lu G."/>
            <person name="Zheng H."/>
            <person name="Brindley P.J."/>
            <person name="McManus D.P."/>
            <person name="Blair D."/>
            <person name="Zhang Q.H."/>
            <person name="Zhong Y."/>
            <person name="Wang S."/>
            <person name="Han Z.G."/>
            <person name="Chen Z."/>
        </authorList>
    </citation>
    <scope>NUCLEOTIDE SEQUENCE</scope>
    <source>
        <strain evidence="2">Anhui</strain>
    </source>
</reference>
<evidence type="ECO:0000313" key="2">
    <source>
        <dbReference type="EMBL" id="CAX73962.1"/>
    </source>
</evidence>
<feature type="compositionally biased region" description="Polar residues" evidence="1">
    <location>
        <begin position="119"/>
        <end position="130"/>
    </location>
</feature>